<keyword evidence="2" id="KW-1185">Reference proteome</keyword>
<dbReference type="eggNOG" id="COG3545">
    <property type="taxonomic scope" value="Bacteria"/>
</dbReference>
<dbReference type="RefSeq" id="WP_011464689.1">
    <property type="nucleotide sequence ID" value="NC_007908.1"/>
</dbReference>
<dbReference type="OrthoDB" id="9804993at2"/>
<evidence type="ECO:0000313" key="2">
    <source>
        <dbReference type="Proteomes" id="UP000008332"/>
    </source>
</evidence>
<evidence type="ECO:0008006" key="3">
    <source>
        <dbReference type="Google" id="ProtNLM"/>
    </source>
</evidence>
<dbReference type="KEGG" id="rfr:Rfer_2404"/>
<dbReference type="GO" id="GO:0016787">
    <property type="term" value="F:hydrolase activity"/>
    <property type="evidence" value="ECO:0007669"/>
    <property type="project" value="InterPro"/>
</dbReference>
<dbReference type="SUPFAM" id="SSF53474">
    <property type="entry name" value="alpha/beta-Hydrolases"/>
    <property type="match status" value="1"/>
</dbReference>
<protein>
    <recommendedName>
        <fullName evidence="3">Alpha/beta hydrolase</fullName>
    </recommendedName>
</protein>
<organism evidence="1 2">
    <name type="scientific">Albidiferax ferrireducens (strain ATCC BAA-621 / DSM 15236 / T118)</name>
    <name type="common">Rhodoferax ferrireducens</name>
    <dbReference type="NCBI Taxonomy" id="338969"/>
    <lineage>
        <taxon>Bacteria</taxon>
        <taxon>Pseudomonadati</taxon>
        <taxon>Pseudomonadota</taxon>
        <taxon>Betaproteobacteria</taxon>
        <taxon>Burkholderiales</taxon>
        <taxon>Comamonadaceae</taxon>
        <taxon>Rhodoferax</taxon>
    </lineage>
</organism>
<dbReference type="STRING" id="338969.Rfer_2404"/>
<evidence type="ECO:0000313" key="1">
    <source>
        <dbReference type="EMBL" id="ABD70121.1"/>
    </source>
</evidence>
<dbReference type="Pfam" id="PF06821">
    <property type="entry name" value="Ser_hydrolase"/>
    <property type="match status" value="1"/>
</dbReference>
<dbReference type="InterPro" id="IPR029058">
    <property type="entry name" value="AB_hydrolase_fold"/>
</dbReference>
<gene>
    <name evidence="1" type="ordered locus">Rfer_2404</name>
</gene>
<dbReference type="HOGENOM" id="CLU_088863_0_1_4"/>
<name>Q21VT2_ALBFT</name>
<dbReference type="AlphaFoldDB" id="Q21VT2"/>
<sequence length="201" mass="22068">MTSTDLKTNEFLLAAAGRYDFVLVPGRFNSGATHWQSIWEHELPIWKRVVQRNWDDPDVHRLNGSLRRLLAHCSRPVLLVGHSLGALASCCLAREMPHLVGAVMLVAPAEPARFYAQDDVPECRLGVPSMLVASHNDPFMSFARAEYWAGVWGSELVDLGEAGHINVESGFGSWRFGKEVLCKLIEKADAATSGGSAKQLG</sequence>
<dbReference type="InterPro" id="IPR010662">
    <property type="entry name" value="RBBP9/YdeN"/>
</dbReference>
<dbReference type="EMBL" id="CP000267">
    <property type="protein sequence ID" value="ABD70121.1"/>
    <property type="molecule type" value="Genomic_DNA"/>
</dbReference>
<dbReference type="Gene3D" id="3.40.50.1820">
    <property type="entry name" value="alpha/beta hydrolase"/>
    <property type="match status" value="1"/>
</dbReference>
<dbReference type="ESTHER" id="rhofd-q21vt2">
    <property type="family name" value="Hydrolase_RBBP9_YdeN"/>
</dbReference>
<dbReference type="Proteomes" id="UP000008332">
    <property type="component" value="Chromosome"/>
</dbReference>
<reference evidence="2" key="1">
    <citation type="submission" date="2006-02" db="EMBL/GenBank/DDBJ databases">
        <title>Complete sequence of chromosome of Rhodoferax ferrireducens DSM 15236.</title>
        <authorList>
            <person name="Copeland A."/>
            <person name="Lucas S."/>
            <person name="Lapidus A."/>
            <person name="Barry K."/>
            <person name="Detter J.C."/>
            <person name="Glavina del Rio T."/>
            <person name="Hammon N."/>
            <person name="Israni S."/>
            <person name="Pitluck S."/>
            <person name="Brettin T."/>
            <person name="Bruce D."/>
            <person name="Han C."/>
            <person name="Tapia R."/>
            <person name="Gilna P."/>
            <person name="Kiss H."/>
            <person name="Schmutz J."/>
            <person name="Larimer F."/>
            <person name="Land M."/>
            <person name="Kyrpides N."/>
            <person name="Ivanova N."/>
            <person name="Richardson P."/>
        </authorList>
    </citation>
    <scope>NUCLEOTIDE SEQUENCE [LARGE SCALE GENOMIC DNA]</scope>
    <source>
        <strain evidence="2">ATCC BAA-621 / DSM 15236 / T118</strain>
    </source>
</reference>
<accession>Q21VT2</accession>
<proteinExistence type="predicted"/>